<dbReference type="EnsemblPlants" id="Pp3c8_8921V3.1">
    <property type="protein sequence ID" value="Pp3c8_8921V3.1"/>
    <property type="gene ID" value="Pp3c8_8921"/>
</dbReference>
<keyword evidence="4" id="KW-1185">Reference proteome</keyword>
<evidence type="ECO:0000313" key="4">
    <source>
        <dbReference type="Proteomes" id="UP000006727"/>
    </source>
</evidence>
<evidence type="ECO:0000256" key="1">
    <source>
        <dbReference type="SAM" id="SignalP"/>
    </source>
</evidence>
<reference evidence="2 4" key="1">
    <citation type="journal article" date="2008" name="Science">
        <title>The Physcomitrella genome reveals evolutionary insights into the conquest of land by plants.</title>
        <authorList>
            <person name="Rensing S."/>
            <person name="Lang D."/>
            <person name="Zimmer A."/>
            <person name="Terry A."/>
            <person name="Salamov A."/>
            <person name="Shapiro H."/>
            <person name="Nishiyama T."/>
            <person name="Perroud P.-F."/>
            <person name="Lindquist E."/>
            <person name="Kamisugi Y."/>
            <person name="Tanahashi T."/>
            <person name="Sakakibara K."/>
            <person name="Fujita T."/>
            <person name="Oishi K."/>
            <person name="Shin-I T."/>
            <person name="Kuroki Y."/>
            <person name="Toyoda A."/>
            <person name="Suzuki Y."/>
            <person name="Hashimoto A."/>
            <person name="Yamaguchi K."/>
            <person name="Sugano A."/>
            <person name="Kohara Y."/>
            <person name="Fujiyama A."/>
            <person name="Anterola A."/>
            <person name="Aoki S."/>
            <person name="Ashton N."/>
            <person name="Barbazuk W.B."/>
            <person name="Barker E."/>
            <person name="Bennetzen J."/>
            <person name="Bezanilla M."/>
            <person name="Blankenship R."/>
            <person name="Cho S.H."/>
            <person name="Dutcher S."/>
            <person name="Estelle M."/>
            <person name="Fawcett J.A."/>
            <person name="Gundlach H."/>
            <person name="Hanada K."/>
            <person name="Heyl A."/>
            <person name="Hicks K.A."/>
            <person name="Hugh J."/>
            <person name="Lohr M."/>
            <person name="Mayer K."/>
            <person name="Melkozernov A."/>
            <person name="Murata T."/>
            <person name="Nelson D."/>
            <person name="Pils B."/>
            <person name="Prigge M."/>
            <person name="Reiss B."/>
            <person name="Renner T."/>
            <person name="Rombauts S."/>
            <person name="Rushton P."/>
            <person name="Sanderfoot A."/>
            <person name="Schween G."/>
            <person name="Shiu S.-H."/>
            <person name="Stueber K."/>
            <person name="Theodoulou F.L."/>
            <person name="Tu H."/>
            <person name="Van de Peer Y."/>
            <person name="Verrier P.J."/>
            <person name="Waters E."/>
            <person name="Wood A."/>
            <person name="Yang L."/>
            <person name="Cove D."/>
            <person name="Cuming A."/>
            <person name="Hasebe M."/>
            <person name="Lucas S."/>
            <person name="Mishler D.B."/>
            <person name="Reski R."/>
            <person name="Grigoriev I."/>
            <person name="Quatrano R.S."/>
            <person name="Boore J.L."/>
        </authorList>
    </citation>
    <scope>NUCLEOTIDE SEQUENCE [LARGE SCALE GENOMIC DNA]</scope>
    <source>
        <strain evidence="3 4">cv. Gransden 2004</strain>
    </source>
</reference>
<feature type="chain" id="PRO_5033761981" evidence="1">
    <location>
        <begin position="23"/>
        <end position="97"/>
    </location>
</feature>
<sequence length="97" mass="11178">MKQTAPTAFIFPLLRTIAAADANDPQMTDFVEGEFLTEQVIFCFKHRVVVGGINDNHETVKAVIVFNRNVRTFDVLKDIELIFVIKEYEAIWDQNFI</sequence>
<feature type="signal peptide" evidence="1">
    <location>
        <begin position="1"/>
        <end position="22"/>
    </location>
</feature>
<dbReference type="Gramene" id="Pp3c8_8921V3.1">
    <property type="protein sequence ID" value="Pp3c8_8921V3.1"/>
    <property type="gene ID" value="Pp3c8_8921"/>
</dbReference>
<protein>
    <submittedName>
        <fullName evidence="2 3">Uncharacterized protein</fullName>
    </submittedName>
</protein>
<proteinExistence type="predicted"/>
<reference evidence="2 4" key="2">
    <citation type="journal article" date="2018" name="Plant J.">
        <title>The Physcomitrella patens chromosome-scale assembly reveals moss genome structure and evolution.</title>
        <authorList>
            <person name="Lang D."/>
            <person name="Ullrich K.K."/>
            <person name="Murat F."/>
            <person name="Fuchs J."/>
            <person name="Jenkins J."/>
            <person name="Haas F.B."/>
            <person name="Piednoel M."/>
            <person name="Gundlach H."/>
            <person name="Van Bel M."/>
            <person name="Meyberg R."/>
            <person name="Vives C."/>
            <person name="Morata J."/>
            <person name="Symeonidi A."/>
            <person name="Hiss M."/>
            <person name="Muchero W."/>
            <person name="Kamisugi Y."/>
            <person name="Saleh O."/>
            <person name="Blanc G."/>
            <person name="Decker E.L."/>
            <person name="van Gessel N."/>
            <person name="Grimwood J."/>
            <person name="Hayes R.D."/>
            <person name="Graham S.W."/>
            <person name="Gunter L.E."/>
            <person name="McDaniel S.F."/>
            <person name="Hoernstein S.N.W."/>
            <person name="Larsson A."/>
            <person name="Li F.W."/>
            <person name="Perroud P.F."/>
            <person name="Phillips J."/>
            <person name="Ranjan P."/>
            <person name="Rokshar D.S."/>
            <person name="Rothfels C.J."/>
            <person name="Schneider L."/>
            <person name="Shu S."/>
            <person name="Stevenson D.W."/>
            <person name="Thummler F."/>
            <person name="Tillich M."/>
            <person name="Villarreal Aguilar J.C."/>
            <person name="Widiez T."/>
            <person name="Wong G.K."/>
            <person name="Wymore A."/>
            <person name="Zhang Y."/>
            <person name="Zimmer A.D."/>
            <person name="Quatrano R.S."/>
            <person name="Mayer K.F.X."/>
            <person name="Goodstein D."/>
            <person name="Casacuberta J.M."/>
            <person name="Vandepoele K."/>
            <person name="Reski R."/>
            <person name="Cuming A.C."/>
            <person name="Tuskan G.A."/>
            <person name="Maumus F."/>
            <person name="Salse J."/>
            <person name="Schmutz J."/>
            <person name="Rensing S.A."/>
        </authorList>
    </citation>
    <scope>NUCLEOTIDE SEQUENCE [LARGE SCALE GENOMIC DNA]</scope>
    <source>
        <strain evidence="3 4">cv. Gransden 2004</strain>
    </source>
</reference>
<organism evidence="2">
    <name type="scientific">Physcomitrium patens</name>
    <name type="common">Spreading-leaved earth moss</name>
    <name type="synonym">Physcomitrella patens</name>
    <dbReference type="NCBI Taxonomy" id="3218"/>
    <lineage>
        <taxon>Eukaryota</taxon>
        <taxon>Viridiplantae</taxon>
        <taxon>Streptophyta</taxon>
        <taxon>Embryophyta</taxon>
        <taxon>Bryophyta</taxon>
        <taxon>Bryophytina</taxon>
        <taxon>Bryopsida</taxon>
        <taxon>Funariidae</taxon>
        <taxon>Funariales</taxon>
        <taxon>Funariaceae</taxon>
        <taxon>Physcomitrium</taxon>
    </lineage>
</organism>
<evidence type="ECO:0000313" key="2">
    <source>
        <dbReference type="EMBL" id="PNR49425.1"/>
    </source>
</evidence>
<keyword evidence="1" id="KW-0732">Signal</keyword>
<accession>A0A2K1K6M5</accession>
<reference evidence="3" key="3">
    <citation type="submission" date="2020-12" db="UniProtKB">
        <authorList>
            <consortium name="EnsemblPlants"/>
        </authorList>
    </citation>
    <scope>IDENTIFICATION</scope>
</reference>
<evidence type="ECO:0000313" key="3">
    <source>
        <dbReference type="EnsemblPlants" id="Pp3c8_8921V3.1"/>
    </source>
</evidence>
<dbReference type="EMBL" id="ABEU02000008">
    <property type="protein sequence ID" value="PNR49425.1"/>
    <property type="molecule type" value="Genomic_DNA"/>
</dbReference>
<dbReference type="AlphaFoldDB" id="A0A2K1K6M5"/>
<gene>
    <name evidence="2" type="ORF">PHYPA_011321</name>
</gene>
<dbReference type="Proteomes" id="UP000006727">
    <property type="component" value="Chromosome 8"/>
</dbReference>
<name>A0A2K1K6M5_PHYPA</name>
<dbReference type="InParanoid" id="A0A2K1K6M5"/>